<dbReference type="SMART" id="SM00032">
    <property type="entry name" value="CCP"/>
    <property type="match status" value="8"/>
</dbReference>
<gene>
    <name evidence="8" type="primary">LOC107701542</name>
</gene>
<feature type="domain" description="Sushi" evidence="7">
    <location>
        <begin position="470"/>
        <end position="532"/>
    </location>
</feature>
<dbReference type="InterPro" id="IPR035976">
    <property type="entry name" value="Sushi/SCR/CCP_sf"/>
</dbReference>
<keyword evidence="3 6" id="KW-0732">Signal</keyword>
<feature type="domain" description="Sushi" evidence="7">
    <location>
        <begin position="325"/>
        <end position="404"/>
    </location>
</feature>
<dbReference type="PANTHER" id="PTHR45785:SF2">
    <property type="entry name" value="COMPLEMENT FACTOR H-RELATED"/>
    <property type="match status" value="1"/>
</dbReference>
<dbReference type="Proteomes" id="UP000472260">
    <property type="component" value="Unassembled WGS sequence"/>
</dbReference>
<keyword evidence="9" id="KW-1185">Reference proteome</keyword>
<feature type="disulfide bond" evidence="5">
    <location>
        <begin position="144"/>
        <end position="187"/>
    </location>
</feature>
<feature type="domain" description="Sushi" evidence="7">
    <location>
        <begin position="81"/>
        <end position="141"/>
    </location>
</feature>
<feature type="domain" description="Sushi" evidence="7">
    <location>
        <begin position="214"/>
        <end position="270"/>
    </location>
</feature>
<sequence>MRVPVKLLGFGFWLFFLNCARCQECLREDIKYENTEPVEKASYADGETVKVNCITGYTGLYRLNCEKGEWKNAIERPCAKRKCSNRGDTPNGDFKLKEGTEFVFGVTVVYTCKKGYEMTSRINQRTCRAQGWDNAVPVCEVVKCPAIRTDGEVTASGNTEEGRYGDVIHFECVSSDKMIDGNSDIRCEETGKWSDAVPKCKVTHGSSNTAANQKLCPDLSVENGFIYSHSFNKEKIFYSCNTGYKPFTGNWWDSVTCSKGSWSDEPRCIREEECGALPSVHHGKLKQTRRDRETAEVECDPGFISTEPFIKCTNGRWETPVCKEVRCGIPPNVENAVITSEPKEFYLPGSTVTYVCRSSYLMNEKSTVFCQSGTWENTPTCQGQREITCQSNGEWSSPLYKCEETKCVAKLTENMRSDEHPGFEVSVRPGQTITFSCVGSGSTLQGQKKITCQSNGEWSNPFPKCTGQITRCGPPPDVNFADTIELKKDEYNTRETAEYSCFNKYTLDLRPPFSNYLTCVQGEWRGKIRCLKPCTVTVEEMERKRIELAYVNRQKMFAPHDDHITFVCKRGKVLGGVPLRQQCNDGVMTLPVCE</sequence>
<dbReference type="InterPro" id="IPR051503">
    <property type="entry name" value="ComplSys_Reg/VirEntry_Med"/>
</dbReference>
<feature type="domain" description="Sushi" evidence="7">
    <location>
        <begin position="272"/>
        <end position="324"/>
    </location>
</feature>
<dbReference type="Gene3D" id="2.10.70.10">
    <property type="entry name" value="Complement Module, domain 1"/>
    <property type="match status" value="8"/>
</dbReference>
<dbReference type="PANTHER" id="PTHR45785">
    <property type="entry name" value="COMPLEMENT FACTOR H-RELATED"/>
    <property type="match status" value="1"/>
</dbReference>
<evidence type="ECO:0000313" key="9">
    <source>
        <dbReference type="Proteomes" id="UP000472260"/>
    </source>
</evidence>
<feature type="domain" description="Sushi" evidence="7">
    <location>
        <begin position="405"/>
        <end position="467"/>
    </location>
</feature>
<protein>
    <submittedName>
        <fullName evidence="8">Complement factor H-like</fullName>
    </submittedName>
</protein>
<evidence type="ECO:0000256" key="2">
    <source>
        <dbReference type="ARBA" id="ARBA00022659"/>
    </source>
</evidence>
<evidence type="ECO:0000259" key="7">
    <source>
        <dbReference type="PROSITE" id="PS50923"/>
    </source>
</evidence>
<accession>A0A671R6C3</accession>
<evidence type="ECO:0000256" key="6">
    <source>
        <dbReference type="SAM" id="SignalP"/>
    </source>
</evidence>
<dbReference type="PROSITE" id="PS50923">
    <property type="entry name" value="SUSHI"/>
    <property type="match status" value="7"/>
</dbReference>
<feature type="disulfide bond" evidence="5">
    <location>
        <begin position="112"/>
        <end position="139"/>
    </location>
</feature>
<name>A0A671R6C3_9TELE</name>
<evidence type="ECO:0000256" key="5">
    <source>
        <dbReference type="PROSITE-ProRule" id="PRU00302"/>
    </source>
</evidence>
<proteinExistence type="predicted"/>
<dbReference type="Pfam" id="PF00084">
    <property type="entry name" value="Sushi"/>
    <property type="match status" value="7"/>
</dbReference>
<evidence type="ECO:0000313" key="8">
    <source>
        <dbReference type="Ensembl" id="ENSSANP00000078807.1"/>
    </source>
</evidence>
<comment type="caution">
    <text evidence="5">Lacks conserved residue(s) required for the propagation of feature annotation.</text>
</comment>
<feature type="signal peptide" evidence="6">
    <location>
        <begin position="1"/>
        <end position="22"/>
    </location>
</feature>
<feature type="domain" description="Sushi" evidence="7">
    <location>
        <begin position="142"/>
        <end position="202"/>
    </location>
</feature>
<organism evidence="8 9">
    <name type="scientific">Sinocyclocheilus anshuiensis</name>
    <dbReference type="NCBI Taxonomy" id="1608454"/>
    <lineage>
        <taxon>Eukaryota</taxon>
        <taxon>Metazoa</taxon>
        <taxon>Chordata</taxon>
        <taxon>Craniata</taxon>
        <taxon>Vertebrata</taxon>
        <taxon>Euteleostomi</taxon>
        <taxon>Actinopterygii</taxon>
        <taxon>Neopterygii</taxon>
        <taxon>Teleostei</taxon>
        <taxon>Ostariophysi</taxon>
        <taxon>Cypriniformes</taxon>
        <taxon>Cyprinidae</taxon>
        <taxon>Cyprininae</taxon>
        <taxon>Sinocyclocheilus</taxon>
    </lineage>
</organism>
<keyword evidence="2 5" id="KW-0768">Sushi</keyword>
<dbReference type="CDD" id="cd00033">
    <property type="entry name" value="CCP"/>
    <property type="match status" value="5"/>
</dbReference>
<evidence type="ECO:0000256" key="1">
    <source>
        <dbReference type="ARBA" id="ARBA00004328"/>
    </source>
</evidence>
<evidence type="ECO:0000256" key="3">
    <source>
        <dbReference type="ARBA" id="ARBA00022729"/>
    </source>
</evidence>
<keyword evidence="4 5" id="KW-1015">Disulfide bond</keyword>
<dbReference type="Ensembl" id="ENSSANT00000083773.1">
    <property type="protein sequence ID" value="ENSSANP00000078804.1"/>
    <property type="gene ID" value="ENSSANG00000039227.1"/>
</dbReference>
<evidence type="ECO:0000256" key="4">
    <source>
        <dbReference type="ARBA" id="ARBA00023157"/>
    </source>
</evidence>
<dbReference type="SUPFAM" id="SSF57535">
    <property type="entry name" value="Complement control module/SCR domain"/>
    <property type="match status" value="8"/>
</dbReference>
<reference evidence="8" key="1">
    <citation type="submission" date="2025-05" db="UniProtKB">
        <authorList>
            <consortium name="Ensembl"/>
        </authorList>
    </citation>
    <scope>IDENTIFICATION</scope>
</reference>
<dbReference type="Ensembl" id="ENSSANT00000083776.1">
    <property type="protein sequence ID" value="ENSSANP00000078807.1"/>
    <property type="gene ID" value="ENSSANG00000039227.1"/>
</dbReference>
<feature type="chain" id="PRO_5044627097" evidence="6">
    <location>
        <begin position="23"/>
        <end position="594"/>
    </location>
</feature>
<comment type="subcellular location">
    <subcellularLocation>
        <location evidence="1">Virion</location>
    </subcellularLocation>
</comment>
<dbReference type="AlphaFoldDB" id="A0A671R6C3"/>
<dbReference type="InterPro" id="IPR000436">
    <property type="entry name" value="Sushi_SCR_CCP_dom"/>
</dbReference>